<accession>A0ACC2HNA8</accession>
<dbReference type="EMBL" id="JAPHNI010001965">
    <property type="protein sequence ID" value="KAJ8104515.1"/>
    <property type="molecule type" value="Genomic_DNA"/>
</dbReference>
<gene>
    <name evidence="1" type="ORF">OPT61_g10717</name>
</gene>
<protein>
    <submittedName>
        <fullName evidence="1">Uncharacterized protein</fullName>
    </submittedName>
</protein>
<evidence type="ECO:0000313" key="1">
    <source>
        <dbReference type="EMBL" id="KAJ8104515.1"/>
    </source>
</evidence>
<name>A0ACC2HNA8_9PLEO</name>
<evidence type="ECO:0000313" key="2">
    <source>
        <dbReference type="Proteomes" id="UP001153331"/>
    </source>
</evidence>
<sequence length="174" mass="19715">METNGSPERDVYPTVPPPQSNKTYYTYVAADGGVKAMDPPTHRTVTREPERERERVRYHSPSPISKSSPIGKPPMGANRPVLQTANTYSPGRSSRQPSPVHDERGRSGQMKFGEVPSDYTRRRGMGERQHSYTAQDVSYAQPIGQEDIRWASRRGDERYTERKPTFGRTPTSVY</sequence>
<reference evidence="1" key="1">
    <citation type="submission" date="2022-11" db="EMBL/GenBank/DDBJ databases">
        <title>Genome Sequence of Boeremia exigua.</title>
        <authorList>
            <person name="Buettner E."/>
        </authorList>
    </citation>
    <scope>NUCLEOTIDE SEQUENCE</scope>
    <source>
        <strain evidence="1">CU02</strain>
    </source>
</reference>
<proteinExistence type="predicted"/>
<comment type="caution">
    <text evidence="1">The sequence shown here is derived from an EMBL/GenBank/DDBJ whole genome shotgun (WGS) entry which is preliminary data.</text>
</comment>
<keyword evidence="2" id="KW-1185">Reference proteome</keyword>
<organism evidence="1 2">
    <name type="scientific">Boeremia exigua</name>
    <dbReference type="NCBI Taxonomy" id="749465"/>
    <lineage>
        <taxon>Eukaryota</taxon>
        <taxon>Fungi</taxon>
        <taxon>Dikarya</taxon>
        <taxon>Ascomycota</taxon>
        <taxon>Pezizomycotina</taxon>
        <taxon>Dothideomycetes</taxon>
        <taxon>Pleosporomycetidae</taxon>
        <taxon>Pleosporales</taxon>
        <taxon>Pleosporineae</taxon>
        <taxon>Didymellaceae</taxon>
        <taxon>Boeremia</taxon>
    </lineage>
</organism>
<dbReference type="Proteomes" id="UP001153331">
    <property type="component" value="Unassembled WGS sequence"/>
</dbReference>